<reference evidence="2 3" key="1">
    <citation type="submission" date="2013-05" db="EMBL/GenBank/DDBJ databases">
        <authorList>
            <person name="Harkins D.M."/>
            <person name="Durkin A.S."/>
            <person name="Brinkac L.M."/>
            <person name="Haft D.H."/>
            <person name="Selengut J.D."/>
            <person name="Sanka R."/>
            <person name="DePew J."/>
            <person name="Purushe J."/>
            <person name="Hartskeerl R.A."/>
            <person name="Ahmed A."/>
            <person name="van der Linden H."/>
            <person name="Goris M.G.A."/>
            <person name="Vinetz J.M."/>
            <person name="Sutton G.G."/>
            <person name="Nierman W.C."/>
            <person name="Fouts D.E."/>
        </authorList>
    </citation>
    <scope>NUCLEOTIDE SEQUENCE [LARGE SCALE GENOMIC DNA]</scope>
    <source>
        <strain evidence="2 3">10</strain>
    </source>
</reference>
<sequence length="231" mass="24854">MGAFSTLGYGNSGVYNDVGYFVPEKAPMTEAEREQAAESARNNLLNNILGGIGYVAGRVGDFAKGIWDKLFGDSNNDPNSNQSSGSIQALLQNLGSIDLKTLIDNLSRNKFGMEAPNGFPLGGNLLAAFKNLFSSNERSDSSTSNTNGNTPNSEGPSDRTVLSSDDLKPGGEVDKLISEKVNFGKVGNETDTEQRNRIVSELRKVSESLAFDSQEAFNQYFGGEDRYSHGD</sequence>
<comment type="caution">
    <text evidence="2">The sequence shown here is derived from an EMBL/GenBank/DDBJ whole genome shotgun (WGS) entry which is preliminary data.</text>
</comment>
<feature type="region of interest" description="Disordered" evidence="1">
    <location>
        <begin position="136"/>
        <end position="172"/>
    </location>
</feature>
<feature type="compositionally biased region" description="Low complexity" evidence="1">
    <location>
        <begin position="141"/>
        <end position="153"/>
    </location>
</feature>
<protein>
    <submittedName>
        <fullName evidence="2">Uncharacterized protein</fullName>
    </submittedName>
</protein>
<evidence type="ECO:0000313" key="2">
    <source>
        <dbReference type="EMBL" id="EQA34682.1"/>
    </source>
</evidence>
<name>V6H7U6_9LEPT</name>
<gene>
    <name evidence="2" type="ORF">LEP1GSC047_3427</name>
</gene>
<evidence type="ECO:0000256" key="1">
    <source>
        <dbReference type="SAM" id="MobiDB-lite"/>
    </source>
</evidence>
<evidence type="ECO:0000313" key="3">
    <source>
        <dbReference type="Proteomes" id="UP000018719"/>
    </source>
</evidence>
<dbReference type="Proteomes" id="UP000018719">
    <property type="component" value="Unassembled WGS sequence"/>
</dbReference>
<accession>V6H7U6</accession>
<dbReference type="AlphaFoldDB" id="V6H7U6"/>
<organism evidence="2 3">
    <name type="scientific">Leptospira inadai serovar Lyme str. 10</name>
    <dbReference type="NCBI Taxonomy" id="1049790"/>
    <lineage>
        <taxon>Bacteria</taxon>
        <taxon>Pseudomonadati</taxon>
        <taxon>Spirochaetota</taxon>
        <taxon>Spirochaetia</taxon>
        <taxon>Leptospirales</taxon>
        <taxon>Leptospiraceae</taxon>
        <taxon>Leptospira</taxon>
    </lineage>
</organism>
<dbReference type="EMBL" id="AHMM02000027">
    <property type="protein sequence ID" value="EQA34682.1"/>
    <property type="molecule type" value="Genomic_DNA"/>
</dbReference>
<dbReference type="RefSeq" id="WP_020989228.1">
    <property type="nucleotide sequence ID" value="NZ_AHMM02000027.1"/>
</dbReference>
<dbReference type="STRING" id="1049790.LEP1GSC047_3427"/>
<proteinExistence type="predicted"/>